<gene>
    <name evidence="1" type="ORF">Q4521_04080</name>
</gene>
<comment type="caution">
    <text evidence="1">The sequence shown here is derived from an EMBL/GenBank/DDBJ whole genome shotgun (WGS) entry which is preliminary data.</text>
</comment>
<reference evidence="1" key="1">
    <citation type="submission" date="2023-07" db="EMBL/GenBank/DDBJ databases">
        <title>Genome content predicts the carbon catabolic preferences of heterotrophic bacteria.</title>
        <authorList>
            <person name="Gralka M."/>
        </authorList>
    </citation>
    <scope>NUCLEOTIDE SEQUENCE</scope>
    <source>
        <strain evidence="1">I3M17_2</strain>
    </source>
</reference>
<protein>
    <submittedName>
        <fullName evidence="1">Uncharacterized protein</fullName>
    </submittedName>
</protein>
<proteinExistence type="predicted"/>
<dbReference type="EMBL" id="JAUOPB010000002">
    <property type="protein sequence ID" value="MDO6421644.1"/>
    <property type="molecule type" value="Genomic_DNA"/>
</dbReference>
<sequence>MNLEEYGIEIKQVDQIDDGILAHWEATADNIDLFGIAAVNEDLPEYQWSVCVNAAEFICDEPLESKFRYRIAEAIRAVKGVNKLEEADREVWIVDGTLNGRELLEAIVKVLVELKPEIVTYLNAH</sequence>
<dbReference type="Proteomes" id="UP001169760">
    <property type="component" value="Unassembled WGS sequence"/>
</dbReference>
<dbReference type="RefSeq" id="WP_303491197.1">
    <property type="nucleotide sequence ID" value="NZ_JAUOPB010000002.1"/>
</dbReference>
<dbReference type="AlphaFoldDB" id="A0AAW7X2M6"/>
<evidence type="ECO:0000313" key="1">
    <source>
        <dbReference type="EMBL" id="MDO6421644.1"/>
    </source>
</evidence>
<accession>A0AAW7X2M6</accession>
<evidence type="ECO:0000313" key="2">
    <source>
        <dbReference type="Proteomes" id="UP001169760"/>
    </source>
</evidence>
<name>A0AAW7X2M6_9GAMM</name>
<organism evidence="1 2">
    <name type="scientific">Saccharophagus degradans</name>
    <dbReference type="NCBI Taxonomy" id="86304"/>
    <lineage>
        <taxon>Bacteria</taxon>
        <taxon>Pseudomonadati</taxon>
        <taxon>Pseudomonadota</taxon>
        <taxon>Gammaproteobacteria</taxon>
        <taxon>Cellvibrionales</taxon>
        <taxon>Cellvibrionaceae</taxon>
        <taxon>Saccharophagus</taxon>
    </lineage>
</organism>